<comment type="caution">
    <text evidence="1">The sequence shown here is derived from an EMBL/GenBank/DDBJ whole genome shotgun (WGS) entry which is preliminary data.</text>
</comment>
<dbReference type="AlphaFoldDB" id="M5RBV5"/>
<dbReference type="Proteomes" id="UP000011991">
    <property type="component" value="Unassembled WGS sequence"/>
</dbReference>
<keyword evidence="2" id="KW-1185">Reference proteome</keyword>
<organism evidence="1 2">
    <name type="scientific">Rhodopirellula maiorica SM1</name>
    <dbReference type="NCBI Taxonomy" id="1265738"/>
    <lineage>
        <taxon>Bacteria</taxon>
        <taxon>Pseudomonadati</taxon>
        <taxon>Planctomycetota</taxon>
        <taxon>Planctomycetia</taxon>
        <taxon>Pirellulales</taxon>
        <taxon>Pirellulaceae</taxon>
        <taxon>Novipirellula</taxon>
    </lineage>
</organism>
<name>M5RBV5_9BACT</name>
<evidence type="ECO:0000313" key="2">
    <source>
        <dbReference type="Proteomes" id="UP000011991"/>
    </source>
</evidence>
<proteinExistence type="predicted"/>
<evidence type="ECO:0000313" key="1">
    <source>
        <dbReference type="EMBL" id="EMI16968.1"/>
    </source>
</evidence>
<sequence>MLRPKVPRPLAIPLMAIPPLPALGMLFPALPVPGRPVATASKLIAKELRKRSQGTTGTVSSVESVNESWQRVSVGSGLAQTL</sequence>
<accession>M5RBV5</accession>
<dbReference type="EMBL" id="ANOG01000882">
    <property type="protein sequence ID" value="EMI16968.1"/>
    <property type="molecule type" value="Genomic_DNA"/>
</dbReference>
<gene>
    <name evidence="1" type="ORF">RMSM_06107</name>
</gene>
<dbReference type="PATRIC" id="fig|1265738.3.peg.6091"/>
<protein>
    <submittedName>
        <fullName evidence="1">Secreted protein</fullName>
    </submittedName>
</protein>
<reference evidence="1 2" key="1">
    <citation type="journal article" date="2013" name="Mar. Genomics">
        <title>Expression of sulfatases in Rhodopirellula baltica and the diversity of sulfatases in the genus Rhodopirellula.</title>
        <authorList>
            <person name="Wegner C.E."/>
            <person name="Richter-Heitmann T."/>
            <person name="Klindworth A."/>
            <person name="Klockow C."/>
            <person name="Richter M."/>
            <person name="Achstetter T."/>
            <person name="Glockner F.O."/>
            <person name="Harder J."/>
        </authorList>
    </citation>
    <scope>NUCLEOTIDE SEQUENCE [LARGE SCALE GENOMIC DNA]</scope>
    <source>
        <strain evidence="1 2">SM1</strain>
    </source>
</reference>